<reference evidence="2 3" key="1">
    <citation type="submission" date="2014-04" db="EMBL/GenBank/DDBJ databases">
        <authorList>
            <consortium name="DOE Joint Genome Institute"/>
            <person name="Kuo A."/>
            <person name="Kohler A."/>
            <person name="Jargeat P."/>
            <person name="Nagy L.G."/>
            <person name="Floudas D."/>
            <person name="Copeland A."/>
            <person name="Barry K.W."/>
            <person name="Cichocki N."/>
            <person name="Veneault-Fourrey C."/>
            <person name="LaButti K."/>
            <person name="Lindquist E.A."/>
            <person name="Lipzen A."/>
            <person name="Lundell T."/>
            <person name="Morin E."/>
            <person name="Murat C."/>
            <person name="Sun H."/>
            <person name="Tunlid A."/>
            <person name="Henrissat B."/>
            <person name="Grigoriev I.V."/>
            <person name="Hibbett D.S."/>
            <person name="Martin F."/>
            <person name="Nordberg H.P."/>
            <person name="Cantor M.N."/>
            <person name="Hua S.X."/>
        </authorList>
    </citation>
    <scope>NUCLEOTIDE SEQUENCE [LARGE SCALE GENOMIC DNA]</scope>
    <source>
        <strain evidence="2 3">Ve08.2h10</strain>
    </source>
</reference>
<sequence length="445" mass="48985">MERPTKKPRLRGPDGFQRPKSTYKPPESITNFVSAFDTPRRDVPPSISLSKPNAPPKNPPKSPLASRTDHERPQNPFVVLGLDVPKRKETCPSKPPISKQQLEPVSFAHPPRTLKNEGKSMLRLKVLKPPILIPPAAPSQVSETKLPHMATTSITTLQPALKPPSAPSKKPRSILKPPPMPIASSSKHTGAFKPLAPPPLLVLGPASPQKNMKTILTTNIARIIDPTKEGGGAELLSLFLQQHGHNFTSSVDRELQRGVMLSPDKRSRGKDLKFVRGGLAERAQHQISCAKTDFALWKRQMERKVEFGSKFPSDMRLRMLKILHVSKAPERPRSIPVPRYGLALCRLTSQHKLASGDLTLGTYVVLFNFAPTHGASSAISSAELFEENMDVMAWMPWQKVDLAGIESGTGLLEVFATLDALNPPHSLLVMSRFCFLAPKVVTKIT</sequence>
<feature type="region of interest" description="Disordered" evidence="1">
    <location>
        <begin position="84"/>
        <end position="103"/>
    </location>
</feature>
<protein>
    <submittedName>
        <fullName evidence="2">Uncharacterized protein</fullName>
    </submittedName>
</protein>
<evidence type="ECO:0000256" key="1">
    <source>
        <dbReference type="SAM" id="MobiDB-lite"/>
    </source>
</evidence>
<feature type="region of interest" description="Disordered" evidence="1">
    <location>
        <begin position="154"/>
        <end position="191"/>
    </location>
</feature>
<gene>
    <name evidence="2" type="ORF">PAXRUDRAFT_494334</name>
</gene>
<dbReference type="OrthoDB" id="3215163at2759"/>
<evidence type="ECO:0000313" key="2">
    <source>
        <dbReference type="EMBL" id="KIK93760.1"/>
    </source>
</evidence>
<keyword evidence="3" id="KW-1185">Reference proteome</keyword>
<dbReference type="Proteomes" id="UP000054538">
    <property type="component" value="Unassembled WGS sequence"/>
</dbReference>
<evidence type="ECO:0000313" key="3">
    <source>
        <dbReference type="Proteomes" id="UP000054538"/>
    </source>
</evidence>
<feature type="region of interest" description="Disordered" evidence="1">
    <location>
        <begin position="1"/>
        <end position="76"/>
    </location>
</feature>
<dbReference type="InParanoid" id="A0A0D0E774"/>
<name>A0A0D0E774_9AGAM</name>
<organism evidence="2 3">
    <name type="scientific">Paxillus rubicundulus Ve08.2h10</name>
    <dbReference type="NCBI Taxonomy" id="930991"/>
    <lineage>
        <taxon>Eukaryota</taxon>
        <taxon>Fungi</taxon>
        <taxon>Dikarya</taxon>
        <taxon>Basidiomycota</taxon>
        <taxon>Agaricomycotina</taxon>
        <taxon>Agaricomycetes</taxon>
        <taxon>Agaricomycetidae</taxon>
        <taxon>Boletales</taxon>
        <taxon>Paxilineae</taxon>
        <taxon>Paxillaceae</taxon>
        <taxon>Paxillus</taxon>
    </lineage>
</organism>
<dbReference type="EMBL" id="KN825158">
    <property type="protein sequence ID" value="KIK93760.1"/>
    <property type="molecule type" value="Genomic_DNA"/>
</dbReference>
<proteinExistence type="predicted"/>
<dbReference type="AlphaFoldDB" id="A0A0D0E774"/>
<reference evidence="3" key="2">
    <citation type="submission" date="2015-01" db="EMBL/GenBank/DDBJ databases">
        <title>Evolutionary Origins and Diversification of the Mycorrhizal Mutualists.</title>
        <authorList>
            <consortium name="DOE Joint Genome Institute"/>
            <consortium name="Mycorrhizal Genomics Consortium"/>
            <person name="Kohler A."/>
            <person name="Kuo A."/>
            <person name="Nagy L.G."/>
            <person name="Floudas D."/>
            <person name="Copeland A."/>
            <person name="Barry K.W."/>
            <person name="Cichocki N."/>
            <person name="Veneault-Fourrey C."/>
            <person name="LaButti K."/>
            <person name="Lindquist E.A."/>
            <person name="Lipzen A."/>
            <person name="Lundell T."/>
            <person name="Morin E."/>
            <person name="Murat C."/>
            <person name="Riley R."/>
            <person name="Ohm R."/>
            <person name="Sun H."/>
            <person name="Tunlid A."/>
            <person name="Henrissat B."/>
            <person name="Grigoriev I.V."/>
            <person name="Hibbett D.S."/>
            <person name="Martin F."/>
        </authorList>
    </citation>
    <scope>NUCLEOTIDE SEQUENCE [LARGE SCALE GENOMIC DNA]</scope>
    <source>
        <strain evidence="3">Ve08.2h10</strain>
    </source>
</reference>
<feature type="compositionally biased region" description="Basic residues" evidence="1">
    <location>
        <begin position="1"/>
        <end position="10"/>
    </location>
</feature>
<dbReference type="HOGENOM" id="CLU_630151_0_0_1"/>
<dbReference type="STRING" id="930991.A0A0D0E774"/>
<feature type="compositionally biased region" description="Pro residues" evidence="1">
    <location>
        <begin position="53"/>
        <end position="62"/>
    </location>
</feature>
<accession>A0A0D0E774</accession>